<keyword evidence="2" id="KW-1185">Reference proteome</keyword>
<evidence type="ECO:0000313" key="1">
    <source>
        <dbReference type="EnsemblPlants" id="LPERR11G07360.1"/>
    </source>
</evidence>
<reference evidence="1 2" key="1">
    <citation type="submission" date="2012-08" db="EMBL/GenBank/DDBJ databases">
        <title>Oryza genome evolution.</title>
        <authorList>
            <person name="Wing R.A."/>
        </authorList>
    </citation>
    <scope>NUCLEOTIDE SEQUENCE</scope>
</reference>
<dbReference type="AlphaFoldDB" id="A0A0D9XQT7"/>
<organism evidence="1 2">
    <name type="scientific">Leersia perrieri</name>
    <dbReference type="NCBI Taxonomy" id="77586"/>
    <lineage>
        <taxon>Eukaryota</taxon>
        <taxon>Viridiplantae</taxon>
        <taxon>Streptophyta</taxon>
        <taxon>Embryophyta</taxon>
        <taxon>Tracheophyta</taxon>
        <taxon>Spermatophyta</taxon>
        <taxon>Magnoliopsida</taxon>
        <taxon>Liliopsida</taxon>
        <taxon>Poales</taxon>
        <taxon>Poaceae</taxon>
        <taxon>BOP clade</taxon>
        <taxon>Oryzoideae</taxon>
        <taxon>Oryzeae</taxon>
        <taxon>Oryzinae</taxon>
        <taxon>Leersia</taxon>
    </lineage>
</organism>
<name>A0A0D9XQT7_9ORYZ</name>
<reference evidence="2" key="2">
    <citation type="submission" date="2013-12" db="EMBL/GenBank/DDBJ databases">
        <authorList>
            <person name="Yu Y."/>
            <person name="Lee S."/>
            <person name="de Baynast K."/>
            <person name="Wissotski M."/>
            <person name="Liu L."/>
            <person name="Talag J."/>
            <person name="Goicoechea J."/>
            <person name="Angelova A."/>
            <person name="Jetty R."/>
            <person name="Kudrna D."/>
            <person name="Golser W."/>
            <person name="Rivera L."/>
            <person name="Zhang J."/>
            <person name="Wing R."/>
        </authorList>
    </citation>
    <scope>NUCLEOTIDE SEQUENCE</scope>
</reference>
<dbReference type="HOGENOM" id="CLU_2834793_0_0_1"/>
<evidence type="ECO:0000313" key="2">
    <source>
        <dbReference type="Proteomes" id="UP000032180"/>
    </source>
</evidence>
<dbReference type="Proteomes" id="UP000032180">
    <property type="component" value="Chromosome 11"/>
</dbReference>
<proteinExistence type="predicted"/>
<sequence length="66" mass="7251">MIVDESPVFGLTTATPASAALLLGRRCVFPLLRVSSVENHVLLLERTAAAHSASYPYWRRRSLLGL</sequence>
<reference evidence="1" key="3">
    <citation type="submission" date="2015-04" db="UniProtKB">
        <authorList>
            <consortium name="EnsemblPlants"/>
        </authorList>
    </citation>
    <scope>IDENTIFICATION</scope>
</reference>
<dbReference type="Gramene" id="LPERR11G07360.1">
    <property type="protein sequence ID" value="LPERR11G07360.1"/>
    <property type="gene ID" value="LPERR11G07360"/>
</dbReference>
<accession>A0A0D9XQT7</accession>
<dbReference type="EnsemblPlants" id="LPERR11G07360.1">
    <property type="protein sequence ID" value="LPERR11G07360.1"/>
    <property type="gene ID" value="LPERR11G07360"/>
</dbReference>
<protein>
    <submittedName>
        <fullName evidence="1">Uncharacterized protein</fullName>
    </submittedName>
</protein>